<reference evidence="1 2" key="1">
    <citation type="journal article" date="2020" name="Cell">
        <title>Large-Scale Comparative Analyses of Tick Genomes Elucidate Their Genetic Diversity and Vector Capacities.</title>
        <authorList>
            <consortium name="Tick Genome and Microbiome Consortium (TIGMIC)"/>
            <person name="Jia N."/>
            <person name="Wang J."/>
            <person name="Shi W."/>
            <person name="Du L."/>
            <person name="Sun Y."/>
            <person name="Zhan W."/>
            <person name="Jiang J.F."/>
            <person name="Wang Q."/>
            <person name="Zhang B."/>
            <person name="Ji P."/>
            <person name="Bell-Sakyi L."/>
            <person name="Cui X.M."/>
            <person name="Yuan T.T."/>
            <person name="Jiang B.G."/>
            <person name="Yang W.F."/>
            <person name="Lam T.T."/>
            <person name="Chang Q.C."/>
            <person name="Ding S.J."/>
            <person name="Wang X.J."/>
            <person name="Zhu J.G."/>
            <person name="Ruan X.D."/>
            <person name="Zhao L."/>
            <person name="Wei J.T."/>
            <person name="Ye R.Z."/>
            <person name="Que T.C."/>
            <person name="Du C.H."/>
            <person name="Zhou Y.H."/>
            <person name="Cheng J.X."/>
            <person name="Dai P.F."/>
            <person name="Guo W.B."/>
            <person name="Han X.H."/>
            <person name="Huang E.J."/>
            <person name="Li L.F."/>
            <person name="Wei W."/>
            <person name="Gao Y.C."/>
            <person name="Liu J.Z."/>
            <person name="Shao H.Z."/>
            <person name="Wang X."/>
            <person name="Wang C.C."/>
            <person name="Yang T.C."/>
            <person name="Huo Q.B."/>
            <person name="Li W."/>
            <person name="Chen H.Y."/>
            <person name="Chen S.E."/>
            <person name="Zhou L.G."/>
            <person name="Ni X.B."/>
            <person name="Tian J.H."/>
            <person name="Sheng Y."/>
            <person name="Liu T."/>
            <person name="Pan Y.S."/>
            <person name="Xia L.Y."/>
            <person name="Li J."/>
            <person name="Zhao F."/>
            <person name="Cao W.C."/>
        </authorList>
    </citation>
    <scope>NUCLEOTIDE SEQUENCE [LARGE SCALE GENOMIC DNA]</scope>
    <source>
        <strain evidence="1">Iper-2018</strain>
    </source>
</reference>
<accession>A0AC60PJR7</accession>
<dbReference type="EMBL" id="JABSTQ010010482">
    <property type="protein sequence ID" value="KAG0420703.1"/>
    <property type="molecule type" value="Genomic_DNA"/>
</dbReference>
<keyword evidence="2" id="KW-1185">Reference proteome</keyword>
<protein>
    <submittedName>
        <fullName evidence="1">Uncharacterized protein</fullName>
    </submittedName>
</protein>
<evidence type="ECO:0000313" key="1">
    <source>
        <dbReference type="EMBL" id="KAG0420703.1"/>
    </source>
</evidence>
<organism evidence="1 2">
    <name type="scientific">Ixodes persulcatus</name>
    <name type="common">Taiga tick</name>
    <dbReference type="NCBI Taxonomy" id="34615"/>
    <lineage>
        <taxon>Eukaryota</taxon>
        <taxon>Metazoa</taxon>
        <taxon>Ecdysozoa</taxon>
        <taxon>Arthropoda</taxon>
        <taxon>Chelicerata</taxon>
        <taxon>Arachnida</taxon>
        <taxon>Acari</taxon>
        <taxon>Parasitiformes</taxon>
        <taxon>Ixodida</taxon>
        <taxon>Ixodoidea</taxon>
        <taxon>Ixodidae</taxon>
        <taxon>Ixodinae</taxon>
        <taxon>Ixodes</taxon>
    </lineage>
</organism>
<evidence type="ECO:0000313" key="2">
    <source>
        <dbReference type="Proteomes" id="UP000805193"/>
    </source>
</evidence>
<name>A0AC60PJR7_IXOPE</name>
<comment type="caution">
    <text evidence="1">The sequence shown here is derived from an EMBL/GenBank/DDBJ whole genome shotgun (WGS) entry which is preliminary data.</text>
</comment>
<sequence>MLYTHQADTERPLFFIVEPVHFLICIRDNWLRQGSSGRCFAFPSFESIESATAAISQQQAWFDALRKLQLHESAQLAKFGSGLSAKALHPSSLEGQNLKLVLKIFNDHVVQALKDTWE</sequence>
<gene>
    <name evidence="1" type="ORF">HPB47_003338</name>
</gene>
<proteinExistence type="predicted"/>
<dbReference type="Proteomes" id="UP000805193">
    <property type="component" value="Unassembled WGS sequence"/>
</dbReference>